<reference evidence="1 2" key="1">
    <citation type="submission" date="2017-01" db="EMBL/GenBank/DDBJ databases">
        <authorList>
            <person name="Wolfgang W.J."/>
            <person name="Cole J."/>
            <person name="Wroblewski D."/>
            <person name="Mcginnis J."/>
            <person name="Musser K.A."/>
        </authorList>
    </citation>
    <scope>NUCLEOTIDE SEQUENCE [LARGE SCALE GENOMIC DNA]</scope>
    <source>
        <strain evidence="1 2">93087</strain>
    </source>
</reference>
<name>A0ABX3WJJ8_9NEIS</name>
<protein>
    <submittedName>
        <fullName evidence="1">Transposase</fullName>
    </submittedName>
</protein>
<accession>A0ABX3WJJ8</accession>
<evidence type="ECO:0000313" key="1">
    <source>
        <dbReference type="EMBL" id="OSI32033.1"/>
    </source>
</evidence>
<evidence type="ECO:0000313" key="2">
    <source>
        <dbReference type="Proteomes" id="UP000193346"/>
    </source>
</evidence>
<organism evidence="1 2">
    <name type="scientific">Neisseria dumasiana</name>
    <dbReference type="NCBI Taxonomy" id="1931275"/>
    <lineage>
        <taxon>Bacteria</taxon>
        <taxon>Pseudomonadati</taxon>
        <taxon>Pseudomonadota</taxon>
        <taxon>Betaproteobacteria</taxon>
        <taxon>Neisseriales</taxon>
        <taxon>Neisseriaceae</taxon>
        <taxon>Neisseria</taxon>
    </lineage>
</organism>
<dbReference type="EMBL" id="MTAC01000029">
    <property type="protein sequence ID" value="OSI32033.1"/>
    <property type="molecule type" value="Genomic_DNA"/>
</dbReference>
<dbReference type="Proteomes" id="UP000193346">
    <property type="component" value="Unassembled WGS sequence"/>
</dbReference>
<gene>
    <name evidence="1" type="ORF">BV913_10145</name>
</gene>
<sequence>MSTFFQHTAQTMIAKRIDRFPLLKLEQVIDW</sequence>
<comment type="caution">
    <text evidence="1">The sequence shown here is derived from an EMBL/GenBank/DDBJ whole genome shotgun (WGS) entry which is preliminary data.</text>
</comment>
<keyword evidence="2" id="KW-1185">Reference proteome</keyword>
<proteinExistence type="predicted"/>